<dbReference type="GO" id="GO:0016705">
    <property type="term" value="F:oxidoreductase activity, acting on paired donors, with incorporation or reduction of molecular oxygen"/>
    <property type="evidence" value="ECO:0007669"/>
    <property type="project" value="InterPro"/>
</dbReference>
<evidence type="ECO:0000256" key="2">
    <source>
        <dbReference type="ARBA" id="ARBA00010617"/>
    </source>
</evidence>
<dbReference type="STRING" id="196109.A0A136J363"/>
<dbReference type="CDD" id="cd11041">
    <property type="entry name" value="CYP503A1-like"/>
    <property type="match status" value="1"/>
</dbReference>
<keyword evidence="4" id="KW-0560">Oxidoreductase</keyword>
<keyword evidence="7" id="KW-0349">Heme</keyword>
<dbReference type="SUPFAM" id="SSF48264">
    <property type="entry name" value="Cytochrome P450"/>
    <property type="match status" value="1"/>
</dbReference>
<evidence type="ECO:0000256" key="1">
    <source>
        <dbReference type="ARBA" id="ARBA00001971"/>
    </source>
</evidence>
<dbReference type="Proteomes" id="UP000070501">
    <property type="component" value="Unassembled WGS sequence"/>
</dbReference>
<dbReference type="InParanoid" id="A0A136J363"/>
<dbReference type="InterPro" id="IPR001128">
    <property type="entry name" value="Cyt_P450"/>
</dbReference>
<protein>
    <submittedName>
        <fullName evidence="8">Cytochrome P450</fullName>
    </submittedName>
</protein>
<keyword evidence="3 7" id="KW-0479">Metal-binding</keyword>
<evidence type="ECO:0000256" key="3">
    <source>
        <dbReference type="ARBA" id="ARBA00022723"/>
    </source>
</evidence>
<evidence type="ECO:0000256" key="7">
    <source>
        <dbReference type="PIRSR" id="PIRSR602403-1"/>
    </source>
</evidence>
<dbReference type="Gene3D" id="1.10.630.10">
    <property type="entry name" value="Cytochrome P450"/>
    <property type="match status" value="1"/>
</dbReference>
<sequence>MSATTILPLLAEVSPAKAAVAAFVGWLLWLDYKRASISPKVEAVGRTSIPIPILGSWIAAFHFLRDPVRLVTEAAKKTKNGMFLITTHQGEYVLVTDRAKVSEYLRAPDNVLSMQDGANDQQQIPFTMGYGIGHRTYHTAVVKGPVTRKINAKTPDMIDEATLAMDDIFGSPEEYTPFLLYNNMAMIVARIANRIYVGTKFCRNEAYLRVAIDYAEYVVISAELIKVFPDWFKSFIVRFMPCTTYRKRAETFLADFIQKRLDGHDVDENGEAPDDLLQWLIDAAPPIEKTMPQLSERIMALNVGSIHTTVMTFTGALYILAENPEKYVGMLREEVEANLQDGKITLETLGKLPKMDSFLREAGRSSNLGLMAIQRNARQKFTFSDGTVIPKGAKIGSPTLITHYDPEVYVNPEIFDPLRSYNEAREQGTVQKTLLTTGPNFNVFGAGRHPCPGRFLATHEMKLILSMLLLRYDFKFPDGVKAKPLYIGTMALPDTFVEVLFRKRRT</sequence>
<keyword evidence="6" id="KW-0503">Monooxygenase</keyword>
<dbReference type="GO" id="GO:0004497">
    <property type="term" value="F:monooxygenase activity"/>
    <property type="evidence" value="ECO:0007669"/>
    <property type="project" value="UniProtKB-KW"/>
</dbReference>
<dbReference type="GO" id="GO:0020037">
    <property type="term" value="F:heme binding"/>
    <property type="evidence" value="ECO:0007669"/>
    <property type="project" value="InterPro"/>
</dbReference>
<reference evidence="9" key="1">
    <citation type="submission" date="2016-02" db="EMBL/GenBank/DDBJ databases">
        <title>Draft genome sequence of Microdochium bolleyi, a fungal endophyte of beachgrass.</title>
        <authorList>
            <consortium name="DOE Joint Genome Institute"/>
            <person name="David A.S."/>
            <person name="May G."/>
            <person name="Haridas S."/>
            <person name="Lim J."/>
            <person name="Wang M."/>
            <person name="Labutti K."/>
            <person name="Lipzen A."/>
            <person name="Barry K."/>
            <person name="Grigoriev I.V."/>
        </authorList>
    </citation>
    <scope>NUCLEOTIDE SEQUENCE [LARGE SCALE GENOMIC DNA]</scope>
    <source>
        <strain evidence="9">J235TASD1</strain>
    </source>
</reference>
<comment type="cofactor">
    <cofactor evidence="1 7">
        <name>heme</name>
        <dbReference type="ChEBI" id="CHEBI:30413"/>
    </cofactor>
</comment>
<dbReference type="PANTHER" id="PTHR46206">
    <property type="entry name" value="CYTOCHROME P450"/>
    <property type="match status" value="1"/>
</dbReference>
<keyword evidence="5 7" id="KW-0408">Iron</keyword>
<dbReference type="EMBL" id="KQ964249">
    <property type="protein sequence ID" value="KXJ91615.1"/>
    <property type="molecule type" value="Genomic_DNA"/>
</dbReference>
<comment type="similarity">
    <text evidence="2">Belongs to the cytochrome P450 family.</text>
</comment>
<dbReference type="GO" id="GO:0005506">
    <property type="term" value="F:iron ion binding"/>
    <property type="evidence" value="ECO:0007669"/>
    <property type="project" value="InterPro"/>
</dbReference>
<dbReference type="OrthoDB" id="1844152at2759"/>
<evidence type="ECO:0000256" key="6">
    <source>
        <dbReference type="ARBA" id="ARBA00023033"/>
    </source>
</evidence>
<dbReference type="AlphaFoldDB" id="A0A136J363"/>
<accession>A0A136J363</accession>
<evidence type="ECO:0000313" key="8">
    <source>
        <dbReference type="EMBL" id="KXJ91615.1"/>
    </source>
</evidence>
<dbReference type="InterPro" id="IPR036396">
    <property type="entry name" value="Cyt_P450_sf"/>
</dbReference>
<evidence type="ECO:0000313" key="9">
    <source>
        <dbReference type="Proteomes" id="UP000070501"/>
    </source>
</evidence>
<keyword evidence="9" id="KW-1185">Reference proteome</keyword>
<gene>
    <name evidence="8" type="ORF">Micbo1qcDRAFT_233063</name>
</gene>
<dbReference type="Pfam" id="PF00067">
    <property type="entry name" value="p450"/>
    <property type="match status" value="1"/>
</dbReference>
<dbReference type="InterPro" id="IPR002403">
    <property type="entry name" value="Cyt_P450_E_grp-IV"/>
</dbReference>
<evidence type="ECO:0000256" key="5">
    <source>
        <dbReference type="ARBA" id="ARBA00023004"/>
    </source>
</evidence>
<evidence type="ECO:0000256" key="4">
    <source>
        <dbReference type="ARBA" id="ARBA00023002"/>
    </source>
</evidence>
<dbReference type="PRINTS" id="PR00465">
    <property type="entry name" value="EP450IV"/>
</dbReference>
<proteinExistence type="inferred from homology"/>
<feature type="binding site" description="axial binding residue" evidence="7">
    <location>
        <position position="451"/>
    </location>
    <ligand>
        <name>heme</name>
        <dbReference type="ChEBI" id="CHEBI:30413"/>
    </ligand>
    <ligandPart>
        <name>Fe</name>
        <dbReference type="ChEBI" id="CHEBI:18248"/>
    </ligandPart>
</feature>
<name>A0A136J363_9PEZI</name>
<organism evidence="8 9">
    <name type="scientific">Microdochium bolleyi</name>
    <dbReference type="NCBI Taxonomy" id="196109"/>
    <lineage>
        <taxon>Eukaryota</taxon>
        <taxon>Fungi</taxon>
        <taxon>Dikarya</taxon>
        <taxon>Ascomycota</taxon>
        <taxon>Pezizomycotina</taxon>
        <taxon>Sordariomycetes</taxon>
        <taxon>Xylariomycetidae</taxon>
        <taxon>Xylariales</taxon>
        <taxon>Microdochiaceae</taxon>
        <taxon>Microdochium</taxon>
    </lineage>
</organism>